<protein>
    <submittedName>
        <fullName evidence="1">Cell division protein Cdc14</fullName>
    </submittedName>
</protein>
<evidence type="ECO:0000313" key="2">
    <source>
        <dbReference type="Proteomes" id="UP000814128"/>
    </source>
</evidence>
<organism evidence="1 2">
    <name type="scientific">Vararia minispora EC-137</name>
    <dbReference type="NCBI Taxonomy" id="1314806"/>
    <lineage>
        <taxon>Eukaryota</taxon>
        <taxon>Fungi</taxon>
        <taxon>Dikarya</taxon>
        <taxon>Basidiomycota</taxon>
        <taxon>Agaricomycotina</taxon>
        <taxon>Agaricomycetes</taxon>
        <taxon>Russulales</taxon>
        <taxon>Lachnocladiaceae</taxon>
        <taxon>Vararia</taxon>
    </lineage>
</organism>
<sequence length="424" mass="45191">MDDLCTNMQSLIEDSLDSLVSARSIINRRTQALDDLEQLVARIFASTAEPASFELFNLLQDTFECNIPSRLIDWISSASLRLDHLLSRGVSDCDKGTEAAALSAQLIQALSLVQGVSLIHNRSKDFLGRKYSLEVLVDLLWVSRHSGVAQASPASSNPSTPSSKTKSTPTGLASAVLDTLLCVLVDSSSALRVFERASGVQTVVKLLKRPNALREVKMKCLEFLYFYLLDETTQPAAALQSVLPPTPLSPSPFITCHTDRHHSMRDASSSSDDSYSSGSNSWRSTSSASSATSSSSAAETSPKTPPRSPMTADLEAKRLFAKPRALLLLQKDVDFVPLSPKKAQVIRLGVGASTPVKGGCTSANTPLKSLRTPRQVSEGTGVPGGGVQGCDARTTEQKKEFLGTMLGNVDALVAGVRNAGVALG</sequence>
<reference evidence="1" key="2">
    <citation type="journal article" date="2022" name="New Phytol.">
        <title>Evolutionary transition to the ectomycorrhizal habit in the genomes of a hyperdiverse lineage of mushroom-forming fungi.</title>
        <authorList>
            <person name="Looney B."/>
            <person name="Miyauchi S."/>
            <person name="Morin E."/>
            <person name="Drula E."/>
            <person name="Courty P.E."/>
            <person name="Kohler A."/>
            <person name="Kuo A."/>
            <person name="LaButti K."/>
            <person name="Pangilinan J."/>
            <person name="Lipzen A."/>
            <person name="Riley R."/>
            <person name="Andreopoulos W."/>
            <person name="He G."/>
            <person name="Johnson J."/>
            <person name="Nolan M."/>
            <person name="Tritt A."/>
            <person name="Barry K.W."/>
            <person name="Grigoriev I.V."/>
            <person name="Nagy L.G."/>
            <person name="Hibbett D."/>
            <person name="Henrissat B."/>
            <person name="Matheny P.B."/>
            <person name="Labbe J."/>
            <person name="Martin F.M."/>
        </authorList>
    </citation>
    <scope>NUCLEOTIDE SEQUENCE</scope>
    <source>
        <strain evidence="1">EC-137</strain>
    </source>
</reference>
<proteinExistence type="predicted"/>
<name>A0ACB8QQZ4_9AGAM</name>
<keyword evidence="1" id="KW-0131">Cell cycle</keyword>
<keyword evidence="1" id="KW-0132">Cell division</keyword>
<keyword evidence="2" id="KW-1185">Reference proteome</keyword>
<accession>A0ACB8QQZ4</accession>
<reference evidence="1" key="1">
    <citation type="submission" date="2021-02" db="EMBL/GenBank/DDBJ databases">
        <authorList>
            <consortium name="DOE Joint Genome Institute"/>
            <person name="Ahrendt S."/>
            <person name="Looney B.P."/>
            <person name="Miyauchi S."/>
            <person name="Morin E."/>
            <person name="Drula E."/>
            <person name="Courty P.E."/>
            <person name="Chicoki N."/>
            <person name="Fauchery L."/>
            <person name="Kohler A."/>
            <person name="Kuo A."/>
            <person name="Labutti K."/>
            <person name="Pangilinan J."/>
            <person name="Lipzen A."/>
            <person name="Riley R."/>
            <person name="Andreopoulos W."/>
            <person name="He G."/>
            <person name="Johnson J."/>
            <person name="Barry K.W."/>
            <person name="Grigoriev I.V."/>
            <person name="Nagy L."/>
            <person name="Hibbett D."/>
            <person name="Henrissat B."/>
            <person name="Matheny P.B."/>
            <person name="Labbe J."/>
            <person name="Martin F."/>
        </authorList>
    </citation>
    <scope>NUCLEOTIDE SEQUENCE</scope>
    <source>
        <strain evidence="1">EC-137</strain>
    </source>
</reference>
<evidence type="ECO:0000313" key="1">
    <source>
        <dbReference type="EMBL" id="KAI0034092.1"/>
    </source>
</evidence>
<comment type="caution">
    <text evidence="1">The sequence shown here is derived from an EMBL/GenBank/DDBJ whole genome shotgun (WGS) entry which is preliminary data.</text>
</comment>
<dbReference type="EMBL" id="MU273506">
    <property type="protein sequence ID" value="KAI0034092.1"/>
    <property type="molecule type" value="Genomic_DNA"/>
</dbReference>
<dbReference type="Proteomes" id="UP000814128">
    <property type="component" value="Unassembled WGS sequence"/>
</dbReference>
<gene>
    <name evidence="1" type="ORF">K488DRAFT_84311</name>
</gene>